<name>A0ACB9DVP0_CICIN</name>
<evidence type="ECO:0000313" key="2">
    <source>
        <dbReference type="Proteomes" id="UP001055811"/>
    </source>
</evidence>
<dbReference type="EMBL" id="CM042012">
    <property type="protein sequence ID" value="KAI3750531.1"/>
    <property type="molecule type" value="Genomic_DNA"/>
</dbReference>
<sequence>MCVFVSCIDQASVGVVDKWGRLEKLAEPGLNFFNPCAGQYLACVLSTRIKSLEVKSETKTKDNVFVQIISSIQYRVLKQNADDAFYELQNPLARAQVPRMTLDQLFEQKDEVAKTVLQELQKVMGEYGYIIEHILMVDIIHDPSMRRAINEINAAQRLQLASVYKGEADKILQVKTDGSSKPKPGSPSSFKALESADVALDDWKPLIMKLSNKEPEMLLSLLKANLQMIETRDALEHESGKVHLLSF</sequence>
<dbReference type="Proteomes" id="UP001055811">
    <property type="component" value="Linkage Group LG04"/>
</dbReference>
<accession>A0ACB9DVP0</accession>
<protein>
    <submittedName>
        <fullName evidence="1">Uncharacterized protein</fullName>
    </submittedName>
</protein>
<evidence type="ECO:0000313" key="1">
    <source>
        <dbReference type="EMBL" id="KAI3750531.1"/>
    </source>
</evidence>
<organism evidence="1 2">
    <name type="scientific">Cichorium intybus</name>
    <name type="common">Chicory</name>
    <dbReference type="NCBI Taxonomy" id="13427"/>
    <lineage>
        <taxon>Eukaryota</taxon>
        <taxon>Viridiplantae</taxon>
        <taxon>Streptophyta</taxon>
        <taxon>Embryophyta</taxon>
        <taxon>Tracheophyta</taxon>
        <taxon>Spermatophyta</taxon>
        <taxon>Magnoliopsida</taxon>
        <taxon>eudicotyledons</taxon>
        <taxon>Gunneridae</taxon>
        <taxon>Pentapetalae</taxon>
        <taxon>asterids</taxon>
        <taxon>campanulids</taxon>
        <taxon>Asterales</taxon>
        <taxon>Asteraceae</taxon>
        <taxon>Cichorioideae</taxon>
        <taxon>Cichorieae</taxon>
        <taxon>Cichoriinae</taxon>
        <taxon>Cichorium</taxon>
    </lineage>
</organism>
<reference evidence="1 2" key="2">
    <citation type="journal article" date="2022" name="Mol. Ecol. Resour.">
        <title>The genomes of chicory, endive, great burdock and yacon provide insights into Asteraceae paleo-polyploidization history and plant inulin production.</title>
        <authorList>
            <person name="Fan W."/>
            <person name="Wang S."/>
            <person name="Wang H."/>
            <person name="Wang A."/>
            <person name="Jiang F."/>
            <person name="Liu H."/>
            <person name="Zhao H."/>
            <person name="Xu D."/>
            <person name="Zhang Y."/>
        </authorList>
    </citation>
    <scope>NUCLEOTIDE SEQUENCE [LARGE SCALE GENOMIC DNA]</scope>
    <source>
        <strain evidence="2">cv. Punajuju</strain>
        <tissue evidence="1">Leaves</tissue>
    </source>
</reference>
<proteinExistence type="predicted"/>
<comment type="caution">
    <text evidence="1">The sequence shown here is derived from an EMBL/GenBank/DDBJ whole genome shotgun (WGS) entry which is preliminary data.</text>
</comment>
<reference evidence="2" key="1">
    <citation type="journal article" date="2022" name="Mol. Ecol. Resour.">
        <title>The genomes of chicory, endive, great burdock and yacon provide insights into Asteraceae palaeo-polyploidization history and plant inulin production.</title>
        <authorList>
            <person name="Fan W."/>
            <person name="Wang S."/>
            <person name="Wang H."/>
            <person name="Wang A."/>
            <person name="Jiang F."/>
            <person name="Liu H."/>
            <person name="Zhao H."/>
            <person name="Xu D."/>
            <person name="Zhang Y."/>
        </authorList>
    </citation>
    <scope>NUCLEOTIDE SEQUENCE [LARGE SCALE GENOMIC DNA]</scope>
    <source>
        <strain evidence="2">cv. Punajuju</strain>
    </source>
</reference>
<keyword evidence="2" id="KW-1185">Reference proteome</keyword>
<gene>
    <name evidence="1" type="ORF">L2E82_21172</name>
</gene>